<gene>
    <name evidence="2 4 5" type="ORF">SRAE_2000017600</name>
</gene>
<dbReference type="WBParaSite" id="SRAE_2000017600.1">
    <property type="protein sequence ID" value="SRAE_2000017600.1"/>
    <property type="gene ID" value="WBGene00260366"/>
</dbReference>
<dbReference type="InterPro" id="IPR010313">
    <property type="entry name" value="Glycine_N-acyltransferase"/>
</dbReference>
<dbReference type="PANTHER" id="PTHR15298:SF1">
    <property type="entry name" value="GLYCINE N-ACYLTRANSFERASE-LIKE PROTEIN"/>
    <property type="match status" value="1"/>
</dbReference>
<sequence length="293" mass="34721">MLLKEISNDNLEDYSKKLKIFPNLLTIYHSIDTQRRGLFPYAEHFVFEGKYKNESIYFVYRENIYVTSFLFIGSTATSIEFVEKLEEIYEELFNIFPKIKEVSSFLTIGAAFLTRTFNNWYGKYFGTEKSVEYPTYLYYMKEEQQLLTKKFIPSFSNEYYYDNNISDDDSLIINTTWRHAKKGDLEQTRAKLKHLPFACIKFKGKPVSFEMSDPSGFLNHQFTIEEHRKKGLGLAVELELSKKIIDIDRVPYKTVELYNKTVLKNSDFSPYWTRWDDESGNPIEFLFIPIIKN</sequence>
<organism evidence="2">
    <name type="scientific">Strongyloides ratti</name>
    <name type="common">Parasitic roundworm</name>
    <dbReference type="NCBI Taxonomy" id="34506"/>
    <lineage>
        <taxon>Eukaryota</taxon>
        <taxon>Metazoa</taxon>
        <taxon>Ecdysozoa</taxon>
        <taxon>Nematoda</taxon>
        <taxon>Chromadorea</taxon>
        <taxon>Rhabditida</taxon>
        <taxon>Tylenchina</taxon>
        <taxon>Panagrolaimomorpha</taxon>
        <taxon>Strongyloidoidea</taxon>
        <taxon>Strongyloididae</taxon>
        <taxon>Strongyloides</taxon>
    </lineage>
</organism>
<keyword evidence="1 2" id="KW-0012">Acyltransferase</keyword>
<dbReference type="OrthoDB" id="61870at2759"/>
<dbReference type="AlphaFoldDB" id="A0A090L6S3"/>
<comment type="similarity">
    <text evidence="1">Belongs to the glycine N-acyltransferase family.</text>
</comment>
<dbReference type="RefSeq" id="XP_024504696.1">
    <property type="nucleotide sequence ID" value="XM_024650972.1"/>
</dbReference>
<keyword evidence="1 2" id="KW-0808">Transferase</keyword>
<dbReference type="OMA" id="LIINDTW"/>
<dbReference type="STRING" id="34506.A0A090L6S3"/>
<evidence type="ECO:0000313" key="5">
    <source>
        <dbReference type="WormBase" id="SRAE_2000017600"/>
    </source>
</evidence>
<evidence type="ECO:0000313" key="3">
    <source>
        <dbReference type="Proteomes" id="UP000035682"/>
    </source>
</evidence>
<dbReference type="PANTHER" id="PTHR15298">
    <property type="entry name" value="L-COA N-ACYLTRANSFERASE-RELATED"/>
    <property type="match status" value="1"/>
</dbReference>
<evidence type="ECO:0000313" key="4">
    <source>
        <dbReference type="WBParaSite" id="SRAE_2000017600.1"/>
    </source>
</evidence>
<name>A0A090L6S3_STRRB</name>
<dbReference type="SUPFAM" id="SSF55729">
    <property type="entry name" value="Acyl-CoA N-acyltransferases (Nat)"/>
    <property type="match status" value="1"/>
</dbReference>
<accession>A0A090L6S3</accession>
<evidence type="ECO:0000256" key="1">
    <source>
        <dbReference type="RuleBase" id="RU368002"/>
    </source>
</evidence>
<protein>
    <recommendedName>
        <fullName evidence="1">Glycine N-acyltransferase-like protein</fullName>
        <ecNumber evidence="1">2.3.1.-</ecNumber>
    </recommendedName>
</protein>
<reference evidence="2 3" key="1">
    <citation type="submission" date="2014-09" db="EMBL/GenBank/DDBJ databases">
        <authorList>
            <person name="Martin A.A."/>
        </authorList>
    </citation>
    <scope>NUCLEOTIDE SEQUENCE</scope>
    <source>
        <strain evidence="3">ED321</strain>
        <strain evidence="2">ED321 Heterogonic</strain>
    </source>
</reference>
<dbReference type="WormBase" id="SRAE_2000017600">
    <property type="protein sequence ID" value="SRP02760"/>
    <property type="gene ID" value="WBGene00260366"/>
</dbReference>
<evidence type="ECO:0000313" key="2">
    <source>
        <dbReference type="EMBL" id="CEF65496.1"/>
    </source>
</evidence>
<dbReference type="GeneID" id="36377860"/>
<dbReference type="EC" id="2.3.1.-" evidence="1"/>
<dbReference type="Proteomes" id="UP000035682">
    <property type="component" value="Unplaced"/>
</dbReference>
<keyword evidence="3" id="KW-1185">Reference proteome</keyword>
<dbReference type="EMBL" id="LN609529">
    <property type="protein sequence ID" value="CEF65496.1"/>
    <property type="molecule type" value="Genomic_DNA"/>
</dbReference>
<dbReference type="GO" id="GO:0047961">
    <property type="term" value="F:glycine N-acyltransferase activity"/>
    <property type="evidence" value="ECO:0007669"/>
    <property type="project" value="InterPro"/>
</dbReference>
<dbReference type="GO" id="GO:0005739">
    <property type="term" value="C:mitochondrion"/>
    <property type="evidence" value="ECO:0007669"/>
    <property type="project" value="InterPro"/>
</dbReference>
<dbReference type="CTD" id="36377860"/>
<dbReference type="InterPro" id="IPR016181">
    <property type="entry name" value="Acyl_CoA_acyltransferase"/>
</dbReference>
<dbReference type="Gene3D" id="3.40.630.30">
    <property type="match status" value="1"/>
</dbReference>
<proteinExistence type="inferred from homology"/>
<reference evidence="4" key="2">
    <citation type="submission" date="2020-12" db="UniProtKB">
        <authorList>
            <consortium name="WormBaseParasite"/>
        </authorList>
    </citation>
    <scope>IDENTIFICATION</scope>
</reference>